<keyword evidence="4" id="KW-0472">Membrane</keyword>
<sequence>MTDSKEVRMQPLGPPGCLGHGHTFVLQLLGLTLFAGLLVALLVQVSKVPSSQEQEQELAKQEKVYQELTQLKAGVDRLCRPCPWDWTFFQGHCYFFSKSQRNWHDSITACQEVGAQLVVINSDEEQSFLQLTTKKRGHTWMGLSDLNEEATWHWVDGSPLSLRFMKYWNPTEPNNLGQEDCAEFDGDGWNDAKCDISKFWVCKKSALSCSHE</sequence>
<feature type="transmembrane region" description="Helical" evidence="4">
    <location>
        <begin position="24"/>
        <end position="43"/>
    </location>
</feature>
<dbReference type="PROSITE" id="PS00615">
    <property type="entry name" value="C_TYPE_LECTIN_1"/>
    <property type="match status" value="1"/>
</dbReference>
<keyword evidence="1" id="KW-0430">Lectin</keyword>
<evidence type="ECO:0000313" key="6">
    <source>
        <dbReference type="EMBL" id="KAF7482151.1"/>
    </source>
</evidence>
<dbReference type="CDD" id="cd03590">
    <property type="entry name" value="CLECT_DC-SIGN_like"/>
    <property type="match status" value="1"/>
</dbReference>
<dbReference type="EMBL" id="CABDUW010001441">
    <property type="protein sequence ID" value="VTJ81539.1"/>
    <property type="molecule type" value="Genomic_DNA"/>
</dbReference>
<reference evidence="6" key="2">
    <citation type="submission" date="2020-08" db="EMBL/GenBank/DDBJ databases">
        <authorList>
            <person name="Shumante A."/>
            <person name="Zimin A.V."/>
            <person name="Puiu D."/>
            <person name="Salzberg S.L."/>
        </authorList>
    </citation>
    <scope>NUCLEOTIDE SEQUENCE</scope>
    <source>
        <strain evidence="6">WC2-LM</strain>
        <tissue evidence="6">Liver</tissue>
    </source>
</reference>
<dbReference type="EMBL" id="WJEC01000650">
    <property type="protein sequence ID" value="KAF7482151.1"/>
    <property type="molecule type" value="Genomic_DNA"/>
</dbReference>
<gene>
    <name evidence="6" type="ORF">GHT09_006732</name>
    <name evidence="7" type="ORF">MONAX_5E032706</name>
</gene>
<keyword evidence="4" id="KW-0812">Transmembrane</keyword>
<dbReference type="GO" id="GO:0005537">
    <property type="term" value="F:D-mannose binding"/>
    <property type="evidence" value="ECO:0007669"/>
    <property type="project" value="UniProtKB-ARBA"/>
</dbReference>
<dbReference type="Proteomes" id="UP000335636">
    <property type="component" value="Unassembled WGS sequence"/>
</dbReference>
<evidence type="ECO:0000259" key="5">
    <source>
        <dbReference type="PROSITE" id="PS50041"/>
    </source>
</evidence>
<protein>
    <submittedName>
        <fullName evidence="6">CD209 antigen protein E-like</fullName>
    </submittedName>
</protein>
<dbReference type="InterPro" id="IPR016187">
    <property type="entry name" value="CTDL_fold"/>
</dbReference>
<keyword evidence="8" id="KW-1185">Reference proteome</keyword>
<dbReference type="SUPFAM" id="SSF56436">
    <property type="entry name" value="C-type lectin-like"/>
    <property type="match status" value="1"/>
</dbReference>
<dbReference type="InterPro" id="IPR033989">
    <property type="entry name" value="CD209-like_CTLD"/>
</dbReference>
<dbReference type="Proteomes" id="UP000662637">
    <property type="component" value="Unassembled WGS sequence"/>
</dbReference>
<evidence type="ECO:0000256" key="1">
    <source>
        <dbReference type="ARBA" id="ARBA00022734"/>
    </source>
</evidence>
<dbReference type="InterPro" id="IPR051379">
    <property type="entry name" value="C-type_Lectin_Receptor_IMM"/>
</dbReference>
<proteinExistence type="predicted"/>
<dbReference type="PANTHER" id="PTHR46746:SF9">
    <property type="entry name" value="CD209 ANTIGEN-LIKE PROTEIN C-LIKE"/>
    <property type="match status" value="1"/>
</dbReference>
<dbReference type="InterPro" id="IPR001304">
    <property type="entry name" value="C-type_lectin-like"/>
</dbReference>
<dbReference type="FunFam" id="3.10.100.10:FF:000044">
    <property type="entry name" value="CD209 antigen, isoform CRA_b"/>
    <property type="match status" value="1"/>
</dbReference>
<dbReference type="PANTHER" id="PTHR46746">
    <property type="entry name" value="KILLER CELL LECTIN-LIKE RECEPTOR SUBFAMILY F MEMBER 2"/>
    <property type="match status" value="1"/>
</dbReference>
<evidence type="ECO:0000313" key="8">
    <source>
        <dbReference type="Proteomes" id="UP000335636"/>
    </source>
</evidence>
<evidence type="ECO:0000256" key="4">
    <source>
        <dbReference type="SAM" id="Phobius"/>
    </source>
</evidence>
<organism evidence="7 8">
    <name type="scientific">Marmota monax</name>
    <name type="common">Woodchuck</name>
    <dbReference type="NCBI Taxonomy" id="9995"/>
    <lineage>
        <taxon>Eukaryota</taxon>
        <taxon>Metazoa</taxon>
        <taxon>Chordata</taxon>
        <taxon>Craniata</taxon>
        <taxon>Vertebrata</taxon>
        <taxon>Euteleostomi</taxon>
        <taxon>Mammalia</taxon>
        <taxon>Eutheria</taxon>
        <taxon>Euarchontoglires</taxon>
        <taxon>Glires</taxon>
        <taxon>Rodentia</taxon>
        <taxon>Sciuromorpha</taxon>
        <taxon>Sciuridae</taxon>
        <taxon>Xerinae</taxon>
        <taxon>Marmotini</taxon>
        <taxon>Marmota</taxon>
    </lineage>
</organism>
<dbReference type="Pfam" id="PF00059">
    <property type="entry name" value="Lectin_C"/>
    <property type="match status" value="1"/>
</dbReference>
<dbReference type="AlphaFoldDB" id="A0A5E4CKI0"/>
<evidence type="ECO:0000256" key="3">
    <source>
        <dbReference type="ARBA" id="ARBA00023170"/>
    </source>
</evidence>
<reference evidence="7 8" key="1">
    <citation type="submission" date="2019-04" db="EMBL/GenBank/DDBJ databases">
        <authorList>
            <person name="Alioto T."/>
            <person name="Alioto T."/>
        </authorList>
    </citation>
    <scope>NUCLEOTIDE SEQUENCE [LARGE SCALE GENOMIC DNA]</scope>
</reference>
<dbReference type="SMART" id="SM00034">
    <property type="entry name" value="CLECT"/>
    <property type="match status" value="1"/>
</dbReference>
<accession>A0A5E4CKI0</accession>
<dbReference type="PROSITE" id="PS50041">
    <property type="entry name" value="C_TYPE_LECTIN_2"/>
    <property type="match status" value="1"/>
</dbReference>
<keyword evidence="2" id="KW-1015">Disulfide bond</keyword>
<evidence type="ECO:0000256" key="2">
    <source>
        <dbReference type="ARBA" id="ARBA00023157"/>
    </source>
</evidence>
<evidence type="ECO:0000313" key="7">
    <source>
        <dbReference type="EMBL" id="VTJ81539.1"/>
    </source>
</evidence>
<keyword evidence="3" id="KW-0675">Receptor</keyword>
<name>A0A5E4CKI0_MARMO</name>
<feature type="domain" description="C-type lectin" evidence="5">
    <location>
        <begin position="89"/>
        <end position="203"/>
    </location>
</feature>
<dbReference type="InterPro" id="IPR016186">
    <property type="entry name" value="C-type_lectin-like/link_sf"/>
</dbReference>
<keyword evidence="4" id="KW-1133">Transmembrane helix</keyword>
<dbReference type="Gene3D" id="3.10.100.10">
    <property type="entry name" value="Mannose-Binding Protein A, subunit A"/>
    <property type="match status" value="1"/>
</dbReference>
<dbReference type="InterPro" id="IPR018378">
    <property type="entry name" value="C-type_lectin_CS"/>
</dbReference>